<evidence type="ECO:0000313" key="2">
    <source>
        <dbReference type="EMBL" id="RFC55633.1"/>
    </source>
</evidence>
<sequence>MSNTDAVNQGDVKYSINDKGIATVIFNHPLSNSLPGRVLKKLADTITEIGQKDEAKVIVLKSEGDRAFCAGASFDELISIKDLDTGKKFFMGFANVINACRKCPKLIIGRVQGKTVGGGVGLASAVDYCYATKFSAVKLSELAIGIGPFVVGPAVERKVGTSAMSQLAINATEWQSAEWAKEKGLYADVFENVEEMDAAVETLANKLADSNPEAMKLLKGIFWEGTENWDQLLQDRAAMSGELVLSDFTVNAINAFKKK</sequence>
<dbReference type="GO" id="GO:0016853">
    <property type="term" value="F:isomerase activity"/>
    <property type="evidence" value="ECO:0007669"/>
    <property type="project" value="UniProtKB-KW"/>
</dbReference>
<keyword evidence="3" id="KW-1185">Reference proteome</keyword>
<accession>A0A3E1F1L2</accession>
<dbReference type="InterPro" id="IPR029045">
    <property type="entry name" value="ClpP/crotonase-like_dom_sf"/>
</dbReference>
<reference evidence="2 3" key="1">
    <citation type="submission" date="2018-08" db="EMBL/GenBank/DDBJ databases">
        <title>The draft genome squence of Brumimicrobium sp. N62.</title>
        <authorList>
            <person name="Du Z.-J."/>
            <person name="Luo H.-R."/>
        </authorList>
    </citation>
    <scope>NUCLEOTIDE SEQUENCE [LARGE SCALE GENOMIC DNA]</scope>
    <source>
        <strain evidence="2 3">N62</strain>
    </source>
</reference>
<dbReference type="Pfam" id="PF00378">
    <property type="entry name" value="ECH_1"/>
    <property type="match status" value="1"/>
</dbReference>
<evidence type="ECO:0000313" key="3">
    <source>
        <dbReference type="Proteomes" id="UP000257127"/>
    </source>
</evidence>
<dbReference type="InterPro" id="IPR051683">
    <property type="entry name" value="Enoyl-CoA_Hydratase/Isomerase"/>
</dbReference>
<protein>
    <submittedName>
        <fullName evidence="2">Enoyl-CoA hydratase/isomerase family protein</fullName>
    </submittedName>
</protein>
<dbReference type="SUPFAM" id="SSF52096">
    <property type="entry name" value="ClpP/crotonase"/>
    <property type="match status" value="1"/>
</dbReference>
<dbReference type="Gene3D" id="3.90.226.10">
    <property type="entry name" value="2-enoyl-CoA Hydratase, Chain A, domain 1"/>
    <property type="match status" value="1"/>
</dbReference>
<dbReference type="PANTHER" id="PTHR42964">
    <property type="entry name" value="ENOYL-COA HYDRATASE"/>
    <property type="match status" value="1"/>
</dbReference>
<evidence type="ECO:0000256" key="1">
    <source>
        <dbReference type="ARBA" id="ARBA00005254"/>
    </source>
</evidence>
<dbReference type="AlphaFoldDB" id="A0A3E1F1L2"/>
<dbReference type="PANTHER" id="PTHR42964:SF1">
    <property type="entry name" value="POLYKETIDE BIOSYNTHESIS ENOYL-COA HYDRATASE PKSH-RELATED"/>
    <property type="match status" value="1"/>
</dbReference>
<organism evidence="2 3">
    <name type="scientific">Brumimicrobium aurantiacum</name>
    <dbReference type="NCBI Taxonomy" id="1737063"/>
    <lineage>
        <taxon>Bacteria</taxon>
        <taxon>Pseudomonadati</taxon>
        <taxon>Bacteroidota</taxon>
        <taxon>Flavobacteriia</taxon>
        <taxon>Flavobacteriales</taxon>
        <taxon>Crocinitomicaceae</taxon>
        <taxon>Brumimicrobium</taxon>
    </lineage>
</organism>
<comment type="caution">
    <text evidence="2">The sequence shown here is derived from an EMBL/GenBank/DDBJ whole genome shotgun (WGS) entry which is preliminary data.</text>
</comment>
<dbReference type="OrthoDB" id="638407at2"/>
<proteinExistence type="inferred from homology"/>
<gene>
    <name evidence="2" type="ORF">DXU93_01495</name>
</gene>
<dbReference type="InterPro" id="IPR001753">
    <property type="entry name" value="Enoyl-CoA_hydra/iso"/>
</dbReference>
<keyword evidence="2" id="KW-0413">Isomerase</keyword>
<dbReference type="RefSeq" id="WP_116879468.1">
    <property type="nucleotide sequence ID" value="NZ_QURB01000001.1"/>
</dbReference>
<comment type="similarity">
    <text evidence="1">Belongs to the enoyl-CoA hydratase/isomerase family.</text>
</comment>
<dbReference type="CDD" id="cd06558">
    <property type="entry name" value="crotonase-like"/>
    <property type="match status" value="1"/>
</dbReference>
<dbReference type="Proteomes" id="UP000257127">
    <property type="component" value="Unassembled WGS sequence"/>
</dbReference>
<dbReference type="EMBL" id="QURB01000001">
    <property type="protein sequence ID" value="RFC55633.1"/>
    <property type="molecule type" value="Genomic_DNA"/>
</dbReference>
<name>A0A3E1F1L2_9FLAO</name>